<reference evidence="4 5" key="1">
    <citation type="journal article" date="2013" name="Genome Announc.">
        <title>Complete genome sequence of Myxococcus stipitatus strain DSM 14675, a fruiting myxobacterium.</title>
        <authorList>
            <person name="Huntley S."/>
            <person name="Kneip S."/>
            <person name="Treuner-Lange A."/>
            <person name="Sogaard-Andersen L."/>
        </authorList>
    </citation>
    <scope>NUCLEOTIDE SEQUENCE [LARGE SCALE GENOMIC DNA]</scope>
    <source>
        <strain evidence="5">DSM 14675 / JCM 12634 / Mx s8</strain>
    </source>
</reference>
<keyword evidence="2" id="KW-0732">Signal</keyword>
<evidence type="ECO:0000313" key="5">
    <source>
        <dbReference type="Proteomes" id="UP000011131"/>
    </source>
</evidence>
<organism evidence="4 5">
    <name type="scientific">Myxococcus stipitatus (strain DSM 14675 / JCM 12634 / Mx s8)</name>
    <dbReference type="NCBI Taxonomy" id="1278073"/>
    <lineage>
        <taxon>Bacteria</taxon>
        <taxon>Pseudomonadati</taxon>
        <taxon>Myxococcota</taxon>
        <taxon>Myxococcia</taxon>
        <taxon>Myxococcales</taxon>
        <taxon>Cystobacterineae</taxon>
        <taxon>Myxococcaceae</taxon>
        <taxon>Myxococcus</taxon>
    </lineage>
</organism>
<evidence type="ECO:0000256" key="2">
    <source>
        <dbReference type="SAM" id="SignalP"/>
    </source>
</evidence>
<proteinExistence type="predicted"/>
<dbReference type="KEGG" id="msd:MYSTI_03165"/>
<evidence type="ECO:0000313" key="4">
    <source>
        <dbReference type="EMBL" id="AGC44479.1"/>
    </source>
</evidence>
<feature type="chain" id="PRO_5003984344" description="Type VI lipoprotein IgE-like C-terminal domain-containing protein" evidence="2">
    <location>
        <begin position="23"/>
        <end position="181"/>
    </location>
</feature>
<dbReference type="PATRIC" id="fig|1278073.3.peg.3223"/>
<keyword evidence="5" id="KW-1185">Reference proteome</keyword>
<accession>L7UDF7</accession>
<dbReference type="Proteomes" id="UP000011131">
    <property type="component" value="Chromosome"/>
</dbReference>
<dbReference type="RefSeq" id="WP_015348740.1">
    <property type="nucleotide sequence ID" value="NC_020126.1"/>
</dbReference>
<dbReference type="InterPro" id="IPR054378">
    <property type="entry name" value="IgE-like_C"/>
</dbReference>
<dbReference type="eggNOG" id="ENOG50319F8">
    <property type="taxonomic scope" value="Bacteria"/>
</dbReference>
<feature type="domain" description="Type VI lipoprotein IgE-like C-terminal" evidence="3">
    <location>
        <begin position="44"/>
        <end position="125"/>
    </location>
</feature>
<feature type="compositionally biased region" description="Basic and acidic residues" evidence="1">
    <location>
        <begin position="162"/>
        <end position="171"/>
    </location>
</feature>
<gene>
    <name evidence="4" type="ordered locus">MYSTI_03165</name>
</gene>
<protein>
    <recommendedName>
        <fullName evidence="3">Type VI lipoprotein IgE-like C-terminal domain-containing protein</fullName>
    </recommendedName>
</protein>
<name>L7UDF7_MYXSD</name>
<feature type="signal peptide" evidence="2">
    <location>
        <begin position="1"/>
        <end position="22"/>
    </location>
</feature>
<dbReference type="Pfam" id="PF22361">
    <property type="entry name" value="IglE_N"/>
    <property type="match status" value="1"/>
</dbReference>
<feature type="compositionally biased region" description="Basic and acidic residues" evidence="1">
    <location>
        <begin position="125"/>
        <end position="153"/>
    </location>
</feature>
<dbReference type="HOGENOM" id="CLU_132062_0_0_7"/>
<evidence type="ECO:0000259" key="3">
    <source>
        <dbReference type="Pfam" id="PF22361"/>
    </source>
</evidence>
<sequence>MNAGKGPWLLLLALALGTVACAPTHLTINVKSPPGTNQGRPLHMVVRAVDAQRYMTEFYADVAERIVHPDDSVVQTLVVYPGEKAQTRVKIPEESPLAISFLFTTPDGAWQVLLDTPIPGRVDIDLEESRIRTDAPKRKKPAKSEAGKGEPPKLEVPSFEAPKVEAPKVEGPKVGAPSGGK</sequence>
<dbReference type="PROSITE" id="PS51257">
    <property type="entry name" value="PROKAR_LIPOPROTEIN"/>
    <property type="match status" value="1"/>
</dbReference>
<dbReference type="OrthoDB" id="5518667at2"/>
<dbReference type="STRING" id="1278073.MYSTI_03165"/>
<dbReference type="EMBL" id="CP004025">
    <property type="protein sequence ID" value="AGC44479.1"/>
    <property type="molecule type" value="Genomic_DNA"/>
</dbReference>
<dbReference type="AlphaFoldDB" id="L7UDF7"/>
<evidence type="ECO:0000256" key="1">
    <source>
        <dbReference type="SAM" id="MobiDB-lite"/>
    </source>
</evidence>
<feature type="region of interest" description="Disordered" evidence="1">
    <location>
        <begin position="125"/>
        <end position="181"/>
    </location>
</feature>